<dbReference type="InterPro" id="IPR021341">
    <property type="entry name" value="DUF2958"/>
</dbReference>
<reference evidence="1 2" key="1">
    <citation type="submission" date="2019-08" db="EMBL/GenBank/DDBJ databases">
        <title>Deep-cultivation of Planctomycetes and their phenomic and genomic characterization uncovers novel biology.</title>
        <authorList>
            <person name="Wiegand S."/>
            <person name="Jogler M."/>
            <person name="Boedeker C."/>
            <person name="Pinto D."/>
            <person name="Vollmers J."/>
            <person name="Rivas-Marin E."/>
            <person name="Kohn T."/>
            <person name="Peeters S.H."/>
            <person name="Heuer A."/>
            <person name="Rast P."/>
            <person name="Oberbeckmann S."/>
            <person name="Bunk B."/>
            <person name="Jeske O."/>
            <person name="Meyerdierks A."/>
            <person name="Storesund J.E."/>
            <person name="Kallscheuer N."/>
            <person name="Luecker S."/>
            <person name="Lage O.M."/>
            <person name="Pohl T."/>
            <person name="Merkel B.J."/>
            <person name="Hornburger P."/>
            <person name="Mueller R.-W."/>
            <person name="Bruemmer F."/>
            <person name="Labrenz M."/>
            <person name="Spormann A.M."/>
            <person name="Op Den Camp H."/>
            <person name="Overmann J."/>
            <person name="Amann R."/>
            <person name="Jetten M.S.M."/>
            <person name="Mascher T."/>
            <person name="Medema M.H."/>
            <person name="Devos D.P."/>
            <person name="Kaster A.-K."/>
            <person name="Ovreas L."/>
            <person name="Rohde M."/>
            <person name="Galperin M.Y."/>
            <person name="Jogler C."/>
        </authorList>
    </citation>
    <scope>NUCLEOTIDE SEQUENCE [LARGE SCALE GENOMIC DNA]</scope>
    <source>
        <strain evidence="1 2">LF1</strain>
    </source>
</reference>
<gene>
    <name evidence="1" type="ORF">LF1_11270</name>
</gene>
<sequence length="132" mass="14993">MTPLGSCKRKRAIAAIYFFPTFTVIRPRTKSPAHTLLPKGILAKLPTLGATSENPDPVVQVKWFTPDANWTWWVIEYDPESRIAYGFVRGIEDEFGTFTFDEVEQLRGSLGLPVERDLHFDPQPVSKVMNRA</sequence>
<keyword evidence="2" id="KW-1185">Reference proteome</keyword>
<evidence type="ECO:0000313" key="1">
    <source>
        <dbReference type="EMBL" id="KAA1258605.1"/>
    </source>
</evidence>
<evidence type="ECO:0008006" key="3">
    <source>
        <dbReference type="Google" id="ProtNLM"/>
    </source>
</evidence>
<dbReference type="EMBL" id="VRLW01000001">
    <property type="protein sequence ID" value="KAA1258605.1"/>
    <property type="molecule type" value="Genomic_DNA"/>
</dbReference>
<evidence type="ECO:0000313" key="2">
    <source>
        <dbReference type="Proteomes" id="UP000322699"/>
    </source>
</evidence>
<dbReference type="Pfam" id="PF11171">
    <property type="entry name" value="DUF2958"/>
    <property type="match status" value="1"/>
</dbReference>
<organism evidence="1 2">
    <name type="scientific">Rubripirellula obstinata</name>
    <dbReference type="NCBI Taxonomy" id="406547"/>
    <lineage>
        <taxon>Bacteria</taxon>
        <taxon>Pseudomonadati</taxon>
        <taxon>Planctomycetota</taxon>
        <taxon>Planctomycetia</taxon>
        <taxon>Pirellulales</taxon>
        <taxon>Pirellulaceae</taxon>
        <taxon>Rubripirellula</taxon>
    </lineage>
</organism>
<name>A0A5B1CFC4_9BACT</name>
<comment type="caution">
    <text evidence="1">The sequence shown here is derived from an EMBL/GenBank/DDBJ whole genome shotgun (WGS) entry which is preliminary data.</text>
</comment>
<proteinExistence type="predicted"/>
<accession>A0A5B1CFC4</accession>
<dbReference type="Proteomes" id="UP000322699">
    <property type="component" value="Unassembled WGS sequence"/>
</dbReference>
<protein>
    <recommendedName>
        <fullName evidence="3">DUF2958 domain-containing protein</fullName>
    </recommendedName>
</protein>
<dbReference type="AlphaFoldDB" id="A0A5B1CFC4"/>